<evidence type="ECO:0000313" key="2">
    <source>
        <dbReference type="Proteomes" id="UP000663722"/>
    </source>
</evidence>
<proteinExistence type="predicted"/>
<gene>
    <name evidence="1" type="ORF">dnm_057560</name>
</gene>
<reference evidence="1" key="1">
    <citation type="journal article" date="2021" name="Microb. Physiol.">
        <title>Proteogenomic Insights into the Physiology of Marine, Sulfate-Reducing, Filamentous Desulfonema limicola and Desulfonema magnum.</title>
        <authorList>
            <person name="Schnaars V."/>
            <person name="Wohlbrand L."/>
            <person name="Scheve S."/>
            <person name="Hinrichs C."/>
            <person name="Reinhardt R."/>
            <person name="Rabus R."/>
        </authorList>
    </citation>
    <scope>NUCLEOTIDE SEQUENCE</scope>
    <source>
        <strain evidence="1">4be13</strain>
    </source>
</reference>
<sequence>MNETVILELPEAVTGQAGAVAAMTRQQFEEVLTERTERSATELPAELLSDEQILARCDMQMPSEQQQVLSDLLARSREGELSETETREPDRLTQICPRGLVYTRPGPGRWRWSVA</sequence>
<dbReference type="EMBL" id="CP061800">
    <property type="protein sequence ID" value="QTA89699.1"/>
    <property type="molecule type" value="Genomic_DNA"/>
</dbReference>
<dbReference type="RefSeq" id="WP_207678207.1">
    <property type="nucleotide sequence ID" value="NZ_CP061800.1"/>
</dbReference>
<dbReference type="KEGG" id="dmm:dnm_057560"/>
<dbReference type="Proteomes" id="UP000663722">
    <property type="component" value="Chromosome"/>
</dbReference>
<accession>A0A975GQB2</accession>
<name>A0A975GQB2_9BACT</name>
<protein>
    <submittedName>
        <fullName evidence="1">Uncharacterized protein</fullName>
    </submittedName>
</protein>
<organism evidence="1 2">
    <name type="scientific">Desulfonema magnum</name>
    <dbReference type="NCBI Taxonomy" id="45655"/>
    <lineage>
        <taxon>Bacteria</taxon>
        <taxon>Pseudomonadati</taxon>
        <taxon>Thermodesulfobacteriota</taxon>
        <taxon>Desulfobacteria</taxon>
        <taxon>Desulfobacterales</taxon>
        <taxon>Desulfococcaceae</taxon>
        <taxon>Desulfonema</taxon>
    </lineage>
</organism>
<keyword evidence="2" id="KW-1185">Reference proteome</keyword>
<dbReference type="AlphaFoldDB" id="A0A975GQB2"/>
<evidence type="ECO:0000313" key="1">
    <source>
        <dbReference type="EMBL" id="QTA89699.1"/>
    </source>
</evidence>